<dbReference type="InterPro" id="IPR002182">
    <property type="entry name" value="NB-ARC"/>
</dbReference>
<dbReference type="InterPro" id="IPR042197">
    <property type="entry name" value="Apaf_helical"/>
</dbReference>
<keyword evidence="14" id="KW-1185">Reference proteome</keyword>
<dbReference type="GO" id="GO:0005524">
    <property type="term" value="F:ATP binding"/>
    <property type="evidence" value="ECO:0007669"/>
    <property type="project" value="UniProtKB-KW"/>
</dbReference>
<dbReference type="GO" id="GO:0098542">
    <property type="term" value="P:defense response to other organism"/>
    <property type="evidence" value="ECO:0007669"/>
    <property type="project" value="TreeGrafter"/>
</dbReference>
<dbReference type="Proteomes" id="UP001311915">
    <property type="component" value="Unassembled WGS sequence"/>
</dbReference>
<dbReference type="Pfam" id="PF23559">
    <property type="entry name" value="WHD_DRP"/>
    <property type="match status" value="1"/>
</dbReference>
<feature type="domain" description="Disease resistance R13L4/SHOC-2-like LRR" evidence="12">
    <location>
        <begin position="830"/>
        <end position="1046"/>
    </location>
</feature>
<dbReference type="AlphaFoldDB" id="A0AAV9K7G3"/>
<dbReference type="EMBL" id="JAWPEI010000012">
    <property type="protein sequence ID" value="KAK4708559.1"/>
    <property type="molecule type" value="Genomic_DNA"/>
</dbReference>
<keyword evidence="4" id="KW-0677">Repeat</keyword>
<dbReference type="PANTHER" id="PTHR23155">
    <property type="entry name" value="DISEASE RESISTANCE PROTEIN RP"/>
    <property type="match status" value="1"/>
</dbReference>
<evidence type="ECO:0000256" key="2">
    <source>
        <dbReference type="ARBA" id="ARBA00008894"/>
    </source>
</evidence>
<evidence type="ECO:0000256" key="4">
    <source>
        <dbReference type="ARBA" id="ARBA00022737"/>
    </source>
</evidence>
<name>A0AAV9K7G3_9SOLN</name>
<dbReference type="CDD" id="cd14798">
    <property type="entry name" value="RX-CC_like"/>
    <property type="match status" value="1"/>
</dbReference>
<evidence type="ECO:0000259" key="12">
    <source>
        <dbReference type="Pfam" id="PF23598"/>
    </source>
</evidence>
<accession>A0AAV9K7G3</accession>
<dbReference type="InterPro" id="IPR032675">
    <property type="entry name" value="LRR_dom_sf"/>
</dbReference>
<dbReference type="Gene3D" id="1.10.10.10">
    <property type="entry name" value="Winged helix-like DNA-binding domain superfamily/Winged helix DNA-binding domain"/>
    <property type="match status" value="1"/>
</dbReference>
<dbReference type="InterPro" id="IPR058922">
    <property type="entry name" value="WHD_DRP"/>
</dbReference>
<evidence type="ECO:0000259" key="11">
    <source>
        <dbReference type="Pfam" id="PF23559"/>
    </source>
</evidence>
<evidence type="ECO:0000256" key="6">
    <source>
        <dbReference type="ARBA" id="ARBA00022821"/>
    </source>
</evidence>
<evidence type="ECO:0000256" key="7">
    <source>
        <dbReference type="ARBA" id="ARBA00022840"/>
    </source>
</evidence>
<dbReference type="SUPFAM" id="SSF52058">
    <property type="entry name" value="L domain-like"/>
    <property type="match status" value="1"/>
</dbReference>
<dbReference type="InterPro" id="IPR044974">
    <property type="entry name" value="Disease_R_plants"/>
</dbReference>
<dbReference type="Gene3D" id="3.80.10.10">
    <property type="entry name" value="Ribonuclease Inhibitor"/>
    <property type="match status" value="2"/>
</dbReference>
<feature type="domain" description="NB-ARC" evidence="10">
    <location>
        <begin position="531"/>
        <end position="652"/>
    </location>
</feature>
<evidence type="ECO:0000256" key="1">
    <source>
        <dbReference type="ARBA" id="ARBA00004170"/>
    </source>
</evidence>
<evidence type="ECO:0000259" key="10">
    <source>
        <dbReference type="Pfam" id="PF00931"/>
    </source>
</evidence>
<evidence type="ECO:0000256" key="5">
    <source>
        <dbReference type="ARBA" id="ARBA00022741"/>
    </source>
</evidence>
<dbReference type="Pfam" id="PF00931">
    <property type="entry name" value="NB-ARC"/>
    <property type="match status" value="1"/>
</dbReference>
<keyword evidence="7" id="KW-0067">ATP-binding</keyword>
<reference evidence="13 14" key="1">
    <citation type="submission" date="2023-10" db="EMBL/GenBank/DDBJ databases">
        <title>Genome-Wide Identification Analysis in wild type Solanum Pinnatisectum Reveals Some Genes Defensing Phytophthora Infestans.</title>
        <authorList>
            <person name="Sun C."/>
        </authorList>
    </citation>
    <scope>NUCLEOTIDE SEQUENCE [LARGE SCALE GENOMIC DNA]</scope>
    <source>
        <strain evidence="13">LQN</strain>
        <tissue evidence="13">Leaf</tissue>
    </source>
</reference>
<dbReference type="GO" id="GO:0016020">
    <property type="term" value="C:membrane"/>
    <property type="evidence" value="ECO:0007669"/>
    <property type="project" value="UniProtKB-SubCell"/>
</dbReference>
<evidence type="ECO:0000256" key="3">
    <source>
        <dbReference type="ARBA" id="ARBA00022614"/>
    </source>
</evidence>
<dbReference type="InterPro" id="IPR038005">
    <property type="entry name" value="RX-like_CC"/>
</dbReference>
<dbReference type="GO" id="GO:0043531">
    <property type="term" value="F:ADP binding"/>
    <property type="evidence" value="ECO:0007669"/>
    <property type="project" value="InterPro"/>
</dbReference>
<evidence type="ECO:0000313" key="14">
    <source>
        <dbReference type="Proteomes" id="UP001311915"/>
    </source>
</evidence>
<dbReference type="Pfam" id="PF23598">
    <property type="entry name" value="LRR_14"/>
    <property type="match status" value="1"/>
</dbReference>
<dbReference type="Gene3D" id="1.10.8.430">
    <property type="entry name" value="Helical domain of apoptotic protease-activating factors"/>
    <property type="match status" value="1"/>
</dbReference>
<evidence type="ECO:0000256" key="8">
    <source>
        <dbReference type="ARBA" id="ARBA00023054"/>
    </source>
</evidence>
<evidence type="ECO:0000313" key="13">
    <source>
        <dbReference type="EMBL" id="KAK4708559.1"/>
    </source>
</evidence>
<gene>
    <name evidence="13" type="ORF">R3W88_029484</name>
</gene>
<dbReference type="FunFam" id="1.10.10.10:FF:000322">
    <property type="entry name" value="Probable disease resistance protein At1g63360"/>
    <property type="match status" value="1"/>
</dbReference>
<protein>
    <recommendedName>
        <fullName evidence="15">NB-ARC domain-containing protein</fullName>
    </recommendedName>
</protein>
<dbReference type="Gene3D" id="3.40.50.300">
    <property type="entry name" value="P-loop containing nucleotide triphosphate hydrolases"/>
    <property type="match status" value="1"/>
</dbReference>
<dbReference type="InterPro" id="IPR027417">
    <property type="entry name" value="P-loop_NTPase"/>
</dbReference>
<dbReference type="InterPro" id="IPR055414">
    <property type="entry name" value="LRR_R13L4/SHOC2-like"/>
</dbReference>
<evidence type="ECO:0000256" key="9">
    <source>
        <dbReference type="ARBA" id="ARBA00023136"/>
    </source>
</evidence>
<comment type="subcellular location">
    <subcellularLocation>
        <location evidence="1">Membrane</location>
        <topology evidence="1">Peripheral membrane protein</topology>
    </subcellularLocation>
</comment>
<keyword evidence="5" id="KW-0547">Nucleotide-binding</keyword>
<comment type="similarity">
    <text evidence="2">Belongs to the disease resistance NB-LRR family.</text>
</comment>
<evidence type="ECO:0008006" key="15">
    <source>
        <dbReference type="Google" id="ProtNLM"/>
    </source>
</evidence>
<organism evidence="13 14">
    <name type="scientific">Solanum pinnatisectum</name>
    <name type="common">tansyleaf nightshade</name>
    <dbReference type="NCBI Taxonomy" id="50273"/>
    <lineage>
        <taxon>Eukaryota</taxon>
        <taxon>Viridiplantae</taxon>
        <taxon>Streptophyta</taxon>
        <taxon>Embryophyta</taxon>
        <taxon>Tracheophyta</taxon>
        <taxon>Spermatophyta</taxon>
        <taxon>Magnoliopsida</taxon>
        <taxon>eudicotyledons</taxon>
        <taxon>Gunneridae</taxon>
        <taxon>Pentapetalae</taxon>
        <taxon>asterids</taxon>
        <taxon>lamiids</taxon>
        <taxon>Solanales</taxon>
        <taxon>Solanaceae</taxon>
        <taxon>Solanoideae</taxon>
        <taxon>Solaneae</taxon>
        <taxon>Solanum</taxon>
    </lineage>
</organism>
<keyword evidence="9" id="KW-0472">Membrane</keyword>
<proteinExistence type="inferred from homology"/>
<keyword evidence="3" id="KW-0433">Leucine-rich repeat</keyword>
<comment type="caution">
    <text evidence="13">The sequence shown here is derived from an EMBL/GenBank/DDBJ whole genome shotgun (WGS) entry which is preliminary data.</text>
</comment>
<keyword evidence="8" id="KW-0175">Coiled coil</keyword>
<dbReference type="PANTHER" id="PTHR23155:SF1228">
    <property type="entry name" value="NB-ARC DOMAIN CONTAINING PROTEIN, EXPRESSED"/>
    <property type="match status" value="1"/>
</dbReference>
<dbReference type="SUPFAM" id="SSF52540">
    <property type="entry name" value="P-loop containing nucleoside triphosphate hydrolases"/>
    <property type="match status" value="1"/>
</dbReference>
<dbReference type="InterPro" id="IPR036388">
    <property type="entry name" value="WH-like_DNA-bd_sf"/>
</dbReference>
<sequence>MAQNEIEEMLDHLKRIKSGGNLDSAKIDQIKELEMVLRILRTFIKYHHVLFRDSLVKHTNIAKLTMAMLHQVLDGIPDQCKTNLNLERSESHLLEFLERNTILSDNYVLNNFDLSEYMDWLEKNLNDVLMILPEGDRSDPPEENLEMPKFIKEVKIIQKKLRFLTYLCATEINGYVNHEKLECLETRIRFMANNVGQLCLDILGYVVSDEVDTYEYYDIMYKSPYLLFLIVLVELEMKKIFLSNLKASKFTYSRTFKDKKLLKGFPHHLHSLLMYLKKENLENSLDSVSAQNIDVAIDFLLVFLDADASNHVINVKWFNEVMEKAGAIAGDVIYVIEKLLPSSINKDDTSRICLCSIHILEKAKDLKAQVETYYKSLKFTPSQFSTFYGLSFLDSLLRKLNEMSKSDLDFLMKPFLGNLEKELSTLISILEKELPSLSSIFRDVAKVHHEHKIPKDFQRRTINLAYDAEVTIDFILAQYNVFLHMFCSLPTILKEIKQINAQVTEMWSADVALKPCYVVAPFKHLPTQHSNPVTWCIVYQTYTRRMLLQEIFSQVTGSKDKEEKDDILADMLRKSLMGKRYLIVLDDMWDCMEWEDLRLCFPDVGNRSRIVVTTRLAKVGKQVKYRIDPYTLPFLTTEESCKLLQKKLFQQEDFPPELQDVSQAVAEKCKGLPLVVCLESWWNEVKDSLFEYLECESEKYSWATMQLSFDNLVDRLKPCLLYMGMFSKDARIPVSKLISLWIAEDFVVNTKSAEDYLMDLLRSNVVMVSKKEYNGKVKYCQVHDVVLHFCLEKSREEKFMLVVREIIANFSLHSKFAYLGSKTRKPFHHQLRSLITIRKSFDGIPLRFWIHKLRLLKVLDLSSHEVTYLSSATLKPLNHLKYLAVWAEKFHFHPESHLPHLESLIVNYWSNIVLLPTSFWEMGKLRHVQIVEAKFDKHGFFEGSSKLENLRILKIIVRFPIDRVDVLSRRCPNLQQLHIRFRGDNDSSESFCLTLKNLTRLQILHLYFGGPLVTALQLPKLVLRGTHIENLVPFIAGLSSLEYLQLWNSDYFESEEWCLGDITFHKLKFLDPTHLRIFPLLETLVIKECYNLEEIPPSFADIPTLKQIKLIRCKNKPLETSALRIKEDVEENEGNDRIDLIIKLSKYV</sequence>
<keyword evidence="6" id="KW-0611">Plant defense</keyword>
<feature type="domain" description="Disease resistance protein winged helix" evidence="11">
    <location>
        <begin position="725"/>
        <end position="787"/>
    </location>
</feature>